<proteinExistence type="predicted"/>
<dbReference type="AlphaFoldDB" id="A0A1I9G7J8"/>
<gene>
    <name evidence="1" type="primary">Bm10642</name>
    <name evidence="1" type="ORF">BM_Bm10642</name>
</gene>
<accession>A0A1I9G7J8</accession>
<protein>
    <submittedName>
        <fullName evidence="1">Bm10642</fullName>
    </submittedName>
</protein>
<evidence type="ECO:0000313" key="1">
    <source>
        <dbReference type="EMBL" id="CDQ04844.1"/>
    </source>
</evidence>
<sequence length="81" mass="9967">MANKQISEEIKEMNEKMDEFENINDFKVHKEQKRQELENCHEMLMVELPKINNSYEKLMDELEQTKFKLEKNDDYIKVRKD</sequence>
<organism evidence="1">
    <name type="scientific">Brugia malayi</name>
    <name type="common">Filarial nematode worm</name>
    <dbReference type="NCBI Taxonomy" id="6279"/>
    <lineage>
        <taxon>Eukaryota</taxon>
        <taxon>Metazoa</taxon>
        <taxon>Ecdysozoa</taxon>
        <taxon>Nematoda</taxon>
        <taxon>Chromadorea</taxon>
        <taxon>Rhabditida</taxon>
        <taxon>Spirurina</taxon>
        <taxon>Spiruromorpha</taxon>
        <taxon>Filarioidea</taxon>
        <taxon>Onchocercidae</taxon>
        <taxon>Brugia</taxon>
    </lineage>
</organism>
<dbReference type="EMBL" id="LN857003">
    <property type="protein sequence ID" value="CDQ04844.1"/>
    <property type="molecule type" value="Genomic_DNA"/>
</dbReference>
<name>A0A1I9G7J8_BRUMA</name>
<reference evidence="1" key="1">
    <citation type="journal article" date="2007" name="Science">
        <title>Draft genome of the filarial nematode parasite Brugia malayi.</title>
        <authorList>
            <person name="Ghedin E."/>
            <person name="Wang S."/>
            <person name="Spiro D."/>
            <person name="Caler E."/>
            <person name="Zhao Q."/>
            <person name="Crabtree J."/>
            <person name="Allen J.E."/>
            <person name="Delcher A.L."/>
            <person name="Guiliano D.B."/>
            <person name="Miranda-Saavedra D."/>
            <person name="Angiuoli S.V."/>
            <person name="Creasy T."/>
            <person name="Amedeo P."/>
            <person name="Haas B."/>
            <person name="El-Sayed N.M."/>
            <person name="Wortman J.R."/>
            <person name="Feldblyum T."/>
            <person name="Tallon L."/>
            <person name="Schatz M."/>
            <person name="Shumway M."/>
            <person name="Koo H."/>
            <person name="Salzberg S.L."/>
            <person name="Schobel S."/>
            <person name="Pertea M."/>
            <person name="Pop M."/>
            <person name="White O."/>
            <person name="Barton G.J."/>
            <person name="Carlow C.K."/>
            <person name="Crawford M.J."/>
            <person name="Daub J."/>
            <person name="Dimmic M.W."/>
            <person name="Estes C.F."/>
            <person name="Foster J.M."/>
            <person name="Ganatra M."/>
            <person name="Gregory W.F."/>
            <person name="Johnson N.M."/>
            <person name="Jin J."/>
            <person name="Komuniecki R."/>
            <person name="Korf I."/>
            <person name="Kumar S."/>
            <person name="Laney S."/>
            <person name="Li B.W."/>
            <person name="Li W."/>
            <person name="Lindblom T.H."/>
            <person name="Lustigman S."/>
            <person name="Ma D."/>
            <person name="Maina C.V."/>
            <person name="Martin D.M."/>
            <person name="McCarter J.P."/>
            <person name="McReynolds L."/>
            <person name="Mitreva M."/>
            <person name="Nutman T.B."/>
            <person name="Parkinson J."/>
            <person name="Peregrin-Alvarez J.M."/>
            <person name="Poole C."/>
            <person name="Ren Q."/>
            <person name="Saunders L."/>
            <person name="Sluder A.E."/>
            <person name="Smith K."/>
            <person name="Stanke M."/>
            <person name="Unnasch T.R."/>
            <person name="Ware J."/>
            <person name="Wei A.D."/>
            <person name="Weil G."/>
            <person name="Williams D.J."/>
            <person name="Zhang Y."/>
            <person name="Williams S.A."/>
            <person name="Fraser-Liggett C."/>
            <person name="Slatko B."/>
            <person name="Blaxter M.L."/>
            <person name="Scott A.L."/>
        </authorList>
    </citation>
    <scope>NUCLEOTIDE SEQUENCE</scope>
    <source>
        <strain evidence="1">FR3</strain>
    </source>
</reference>
<reference evidence="1" key="2">
    <citation type="submission" date="2012-12" db="EMBL/GenBank/DDBJ databases">
        <authorList>
            <consortium name="WormBase Consortium"/>
            <person name="Ghedin E."/>
            <person name="Paulini M."/>
        </authorList>
    </citation>
    <scope>NUCLEOTIDE SEQUENCE</scope>
    <source>
        <strain evidence="1">FR3</strain>
    </source>
</reference>